<evidence type="ECO:0000256" key="6">
    <source>
        <dbReference type="SAM" id="Phobius"/>
    </source>
</evidence>
<evidence type="ECO:0000313" key="8">
    <source>
        <dbReference type="EMBL" id="RXS74908.1"/>
    </source>
</evidence>
<evidence type="ECO:0000256" key="2">
    <source>
        <dbReference type="ARBA" id="ARBA00022692"/>
    </source>
</evidence>
<gene>
    <name evidence="8" type="ORF">ETP43_06525</name>
</gene>
<comment type="caution">
    <text evidence="8">The sequence shown here is derived from an EMBL/GenBank/DDBJ whole genome shotgun (WGS) entry which is preliminary data.</text>
</comment>
<dbReference type="InterPro" id="IPR017500">
    <property type="entry name" value="Phage_infect_YhgE_N"/>
</dbReference>
<dbReference type="GO" id="GO:0140359">
    <property type="term" value="F:ABC-type transporter activity"/>
    <property type="evidence" value="ECO:0007669"/>
    <property type="project" value="InterPro"/>
</dbReference>
<feature type="coiled-coil region" evidence="5">
    <location>
        <begin position="191"/>
        <end position="218"/>
    </location>
</feature>
<evidence type="ECO:0000313" key="9">
    <source>
        <dbReference type="Proteomes" id="UP000290106"/>
    </source>
</evidence>
<sequence length="846" mass="93047">MKKIFQIFARDMRRLFTNPAAAIVMVGVCVLPSLYAWFNIAANMDPYGNTSNIKVAIANCDAGASRETMSLDAGGTIVDTLKKNKQLGWTFVDEKQAKAGVTSGKYYAAIVIPENFSESLLSILDGEVKQPELDYYINEKKNAIAPKITATGASTIQQQINDTFSSVAAETVSELIRTSAGDLTGKIDKSNSELSTALSETRDNLKEYQKVLKNFEETSGSSEKLIKDALETLDAVSSAADSGSKTLTDTTALLAASRQSLGSFSSQFSSALSNGETLLNNTYASAIVKLGTFETKASQVNTVIGDSIDSVTSLNQKQAELLAELQKLHESIGSDSTLSGLIGEKITVLQQQNASFQELLDSLSTSNSSIQEAMTTAQNTRTSLEKLVTDSRSSLQTYRNSLNESLIPKLSQSMDTLSTLSGTLTATLSDVNPTIEQLKLILTQLDASLSDSSAALGQTGGVLDTIDQQLSTITTDLGVLQSSDIYNQLITLKGLDVDSISDFMSSPVSIQSKVLYEVENYGSGMTPFYTNLALWVGGLILVSILKQEVDKDEKISRFTPSQAYFGRWLVFVIMGLIQGFIVCAGDIILLKTQCLHPAAFILAGMFCSFVYVNLIYAMALTFKHIGKALAVLLVILQIPGSSGTYPIEMTPIFFQKLHPLLPFSYGISAMRECIAGFYGHTYAKNLGILALFLLLALFIGLVLRLLLMNLNHLFDRRLAETDLMLGETASDELQRPQMQLMLRALMRDDEARKEFMEKSERFERRYPYLIRYGFLAIVIIPLIFLILMFSLESKIVYLILWIVSLIALVLYLICVEYIHDKIRRQMELGGITSEDLVHVIEEEKER</sequence>
<dbReference type="InterPro" id="IPR013525">
    <property type="entry name" value="ABC2_TM"/>
</dbReference>
<reference evidence="8 9" key="1">
    <citation type="submission" date="2019-01" db="EMBL/GenBank/DDBJ databases">
        <title>Blautia sp. nov. KGMB01111 isolated human feces.</title>
        <authorList>
            <person name="Park J.-E."/>
            <person name="Kim J.-S."/>
            <person name="Park S.-H."/>
        </authorList>
    </citation>
    <scope>NUCLEOTIDE SEQUENCE [LARGE SCALE GENOMIC DNA]</scope>
    <source>
        <strain evidence="8 9">KGMB01111</strain>
    </source>
</reference>
<comment type="subcellular location">
    <subcellularLocation>
        <location evidence="1">Membrane</location>
        <topology evidence="1">Multi-pass membrane protein</topology>
    </subcellularLocation>
</comment>
<dbReference type="NCBIfam" id="TIGR03062">
    <property type="entry name" value="pip_yhgE_Cterm"/>
    <property type="match status" value="1"/>
</dbReference>
<keyword evidence="5" id="KW-0175">Coiled coil</keyword>
<dbReference type="NCBIfam" id="TIGR03061">
    <property type="entry name" value="pip_yhgE_Nterm"/>
    <property type="match status" value="1"/>
</dbReference>
<dbReference type="InterPro" id="IPR051328">
    <property type="entry name" value="T7SS_ABC-Transporter"/>
</dbReference>
<dbReference type="PANTHER" id="PTHR43077:SF10">
    <property type="entry name" value="TRANSPORT PERMEASE PROTEIN"/>
    <property type="match status" value="1"/>
</dbReference>
<name>A0A4Q1RH37_9FIRM</name>
<dbReference type="EMBL" id="SDKC01000001">
    <property type="protein sequence ID" value="RXS74908.1"/>
    <property type="molecule type" value="Genomic_DNA"/>
</dbReference>
<evidence type="ECO:0000256" key="5">
    <source>
        <dbReference type="SAM" id="Coils"/>
    </source>
</evidence>
<keyword evidence="9" id="KW-1185">Reference proteome</keyword>
<evidence type="ECO:0000256" key="4">
    <source>
        <dbReference type="ARBA" id="ARBA00023136"/>
    </source>
</evidence>
<keyword evidence="4 6" id="KW-0472">Membrane</keyword>
<feature type="transmembrane region" description="Helical" evidence="6">
    <location>
        <begin position="795"/>
        <end position="818"/>
    </location>
</feature>
<accession>A0A4Q1RH37</accession>
<proteinExistence type="predicted"/>
<feature type="transmembrane region" description="Helical" evidence="6">
    <location>
        <begin position="686"/>
        <end position="707"/>
    </location>
</feature>
<feature type="transmembrane region" description="Helical" evidence="6">
    <location>
        <begin position="528"/>
        <end position="545"/>
    </location>
</feature>
<evidence type="ECO:0000256" key="3">
    <source>
        <dbReference type="ARBA" id="ARBA00022989"/>
    </source>
</evidence>
<dbReference type="Pfam" id="PF12698">
    <property type="entry name" value="ABC2_membrane_3"/>
    <property type="match status" value="2"/>
</dbReference>
<feature type="transmembrane region" description="Helical" evidence="6">
    <location>
        <begin position="565"/>
        <end position="589"/>
    </location>
</feature>
<evidence type="ECO:0000259" key="7">
    <source>
        <dbReference type="Pfam" id="PF12698"/>
    </source>
</evidence>
<keyword evidence="2 6" id="KW-0812">Transmembrane</keyword>
<dbReference type="PANTHER" id="PTHR43077">
    <property type="entry name" value="TRANSPORT PERMEASE YVFS-RELATED"/>
    <property type="match status" value="1"/>
</dbReference>
<feature type="transmembrane region" description="Helical" evidence="6">
    <location>
        <begin position="595"/>
        <end position="616"/>
    </location>
</feature>
<organism evidence="8 9">
    <name type="scientific">Blautia faecicola</name>
    <dbReference type="NCBI Taxonomy" id="2509240"/>
    <lineage>
        <taxon>Bacteria</taxon>
        <taxon>Bacillati</taxon>
        <taxon>Bacillota</taxon>
        <taxon>Clostridia</taxon>
        <taxon>Lachnospirales</taxon>
        <taxon>Lachnospiraceae</taxon>
        <taxon>Blautia</taxon>
    </lineage>
</organism>
<dbReference type="Proteomes" id="UP000290106">
    <property type="component" value="Unassembled WGS sequence"/>
</dbReference>
<feature type="transmembrane region" description="Helical" evidence="6">
    <location>
        <begin position="768"/>
        <end position="789"/>
    </location>
</feature>
<evidence type="ECO:0000256" key="1">
    <source>
        <dbReference type="ARBA" id="ARBA00004141"/>
    </source>
</evidence>
<dbReference type="InterPro" id="IPR017501">
    <property type="entry name" value="Phage_infect_YhgE_C"/>
</dbReference>
<feature type="transmembrane region" description="Helical" evidence="6">
    <location>
        <begin position="20"/>
        <end position="38"/>
    </location>
</feature>
<keyword evidence="3 6" id="KW-1133">Transmembrane helix</keyword>
<feature type="domain" description="ABC-2 type transporter transmembrane" evidence="7">
    <location>
        <begin position="29"/>
        <end position="164"/>
    </location>
</feature>
<feature type="transmembrane region" description="Helical" evidence="6">
    <location>
        <begin position="628"/>
        <end position="647"/>
    </location>
</feature>
<dbReference type="Gene3D" id="3.40.1710.10">
    <property type="entry name" value="abc type-2 transporter like domain"/>
    <property type="match status" value="1"/>
</dbReference>
<protein>
    <submittedName>
        <fullName evidence="8">DUF3533 domain-containing protein</fullName>
    </submittedName>
</protein>
<dbReference type="GO" id="GO:0016020">
    <property type="term" value="C:membrane"/>
    <property type="evidence" value="ECO:0007669"/>
    <property type="project" value="UniProtKB-SubCell"/>
</dbReference>
<feature type="domain" description="ABC-2 type transporter transmembrane" evidence="7">
    <location>
        <begin position="345"/>
        <end position="701"/>
    </location>
</feature>
<dbReference type="AlphaFoldDB" id="A0A4Q1RH37"/>
<dbReference type="OrthoDB" id="9811483at2"/>
<dbReference type="RefSeq" id="WP_129257453.1">
    <property type="nucleotide sequence ID" value="NZ_SDKC01000001.1"/>
</dbReference>